<dbReference type="Proteomes" id="UP000233551">
    <property type="component" value="Unassembled WGS sequence"/>
</dbReference>
<evidence type="ECO:0000313" key="9">
    <source>
        <dbReference type="Proteomes" id="UP000233551"/>
    </source>
</evidence>
<comment type="subcellular location">
    <subcellularLocation>
        <location evidence="1">Membrane</location>
        <topology evidence="1">Multi-pass membrane protein</topology>
    </subcellularLocation>
</comment>
<keyword evidence="4 6" id="KW-1133">Transmembrane helix</keyword>
<dbReference type="PANTHER" id="PTHR11654">
    <property type="entry name" value="OLIGOPEPTIDE TRANSPORTER-RELATED"/>
    <property type="match status" value="1"/>
</dbReference>
<name>A0A2I0K3Q3_PUNGR</name>
<sequence length="100" mass="11089">MSSMSALWLVPQFALAGLTEGFAKIGQVEFTYKQFPEHMRSIAGSLFYHGIAGANYLSSLLITIVHKTTSNSKTGNWLPEDLNMDKLDHYYLVAAICAMN</sequence>
<protein>
    <submittedName>
        <fullName evidence="8">Uncharacterized protein</fullName>
    </submittedName>
</protein>
<keyword evidence="3 6" id="KW-0812">Transmembrane</keyword>
<feature type="transmembrane region" description="Helical" evidence="6">
    <location>
        <begin position="47"/>
        <end position="65"/>
    </location>
</feature>
<evidence type="ECO:0000256" key="5">
    <source>
        <dbReference type="ARBA" id="ARBA00023136"/>
    </source>
</evidence>
<accession>A0A2I0K3Q3</accession>
<keyword evidence="5 6" id="KW-0472">Membrane</keyword>
<dbReference type="Gene3D" id="1.20.1250.20">
    <property type="entry name" value="MFS general substrate transporter like domains"/>
    <property type="match status" value="1"/>
</dbReference>
<reference evidence="8 9" key="1">
    <citation type="submission" date="2017-11" db="EMBL/GenBank/DDBJ databases">
        <title>De-novo sequencing of pomegranate (Punica granatum L.) genome.</title>
        <authorList>
            <person name="Akparov Z."/>
            <person name="Amiraslanov A."/>
            <person name="Hajiyeva S."/>
            <person name="Abbasov M."/>
            <person name="Kaur K."/>
            <person name="Hamwieh A."/>
            <person name="Solovyev V."/>
            <person name="Salamov A."/>
            <person name="Braich B."/>
            <person name="Kosarev P."/>
            <person name="Mahmoud A."/>
            <person name="Hajiyev E."/>
            <person name="Babayeva S."/>
            <person name="Izzatullayeva V."/>
            <person name="Mammadov A."/>
            <person name="Mammadov A."/>
            <person name="Sharifova S."/>
            <person name="Ojaghi J."/>
            <person name="Eynullazada K."/>
            <person name="Bayramov B."/>
            <person name="Abdulazimova A."/>
            <person name="Shahmuradov I."/>
        </authorList>
    </citation>
    <scope>NUCLEOTIDE SEQUENCE [LARGE SCALE GENOMIC DNA]</scope>
    <source>
        <strain evidence="9">cv. AG2017</strain>
        <tissue evidence="8">Leaf</tissue>
    </source>
</reference>
<dbReference type="Pfam" id="PF00854">
    <property type="entry name" value="PTR2"/>
    <property type="match status" value="1"/>
</dbReference>
<feature type="chain" id="PRO_5014123715" evidence="7">
    <location>
        <begin position="17"/>
        <end position="100"/>
    </location>
</feature>
<dbReference type="InterPro" id="IPR036259">
    <property type="entry name" value="MFS_trans_sf"/>
</dbReference>
<dbReference type="GO" id="GO:0022857">
    <property type="term" value="F:transmembrane transporter activity"/>
    <property type="evidence" value="ECO:0007669"/>
    <property type="project" value="InterPro"/>
</dbReference>
<evidence type="ECO:0000256" key="7">
    <source>
        <dbReference type="SAM" id="SignalP"/>
    </source>
</evidence>
<evidence type="ECO:0000256" key="4">
    <source>
        <dbReference type="ARBA" id="ARBA00022989"/>
    </source>
</evidence>
<dbReference type="GO" id="GO:0016020">
    <property type="term" value="C:membrane"/>
    <property type="evidence" value="ECO:0007669"/>
    <property type="project" value="UniProtKB-SubCell"/>
</dbReference>
<evidence type="ECO:0000313" key="8">
    <source>
        <dbReference type="EMBL" id="PKI63185.1"/>
    </source>
</evidence>
<gene>
    <name evidence="8" type="ORF">CRG98_016370</name>
</gene>
<proteinExistence type="inferred from homology"/>
<dbReference type="InterPro" id="IPR000109">
    <property type="entry name" value="POT_fam"/>
</dbReference>
<comment type="caution">
    <text evidence="8">The sequence shown here is derived from an EMBL/GenBank/DDBJ whole genome shotgun (WGS) entry which is preliminary data.</text>
</comment>
<evidence type="ECO:0000256" key="1">
    <source>
        <dbReference type="ARBA" id="ARBA00004141"/>
    </source>
</evidence>
<keyword evidence="9" id="KW-1185">Reference proteome</keyword>
<evidence type="ECO:0000256" key="6">
    <source>
        <dbReference type="SAM" id="Phobius"/>
    </source>
</evidence>
<keyword evidence="7" id="KW-0732">Signal</keyword>
<evidence type="ECO:0000256" key="3">
    <source>
        <dbReference type="ARBA" id="ARBA00022692"/>
    </source>
</evidence>
<dbReference type="EMBL" id="PGOL01000900">
    <property type="protein sequence ID" value="PKI63185.1"/>
    <property type="molecule type" value="Genomic_DNA"/>
</dbReference>
<organism evidence="8 9">
    <name type="scientific">Punica granatum</name>
    <name type="common">Pomegranate</name>
    <dbReference type="NCBI Taxonomy" id="22663"/>
    <lineage>
        <taxon>Eukaryota</taxon>
        <taxon>Viridiplantae</taxon>
        <taxon>Streptophyta</taxon>
        <taxon>Embryophyta</taxon>
        <taxon>Tracheophyta</taxon>
        <taxon>Spermatophyta</taxon>
        <taxon>Magnoliopsida</taxon>
        <taxon>eudicotyledons</taxon>
        <taxon>Gunneridae</taxon>
        <taxon>Pentapetalae</taxon>
        <taxon>rosids</taxon>
        <taxon>malvids</taxon>
        <taxon>Myrtales</taxon>
        <taxon>Lythraceae</taxon>
        <taxon>Punica</taxon>
    </lineage>
</organism>
<feature type="signal peptide" evidence="7">
    <location>
        <begin position="1"/>
        <end position="16"/>
    </location>
</feature>
<comment type="similarity">
    <text evidence="2">Belongs to the major facilitator superfamily. Proton-dependent oligopeptide transporter (POT/PTR) (TC 2.A.17) family.</text>
</comment>
<evidence type="ECO:0000256" key="2">
    <source>
        <dbReference type="ARBA" id="ARBA00005982"/>
    </source>
</evidence>
<dbReference type="AlphaFoldDB" id="A0A2I0K3Q3"/>